<dbReference type="InterPro" id="IPR010071">
    <property type="entry name" value="AA_adenyl_dom"/>
</dbReference>
<dbReference type="InterPro" id="IPR009081">
    <property type="entry name" value="PP-bd_ACP"/>
</dbReference>
<evidence type="ECO:0000256" key="6">
    <source>
        <dbReference type="SAM" id="MobiDB-lite"/>
    </source>
</evidence>
<dbReference type="eggNOG" id="COG1020">
    <property type="taxonomic scope" value="Bacteria"/>
</dbReference>
<dbReference type="PRINTS" id="PR00154">
    <property type="entry name" value="AMPBINDING"/>
</dbReference>
<dbReference type="GO" id="GO:0008610">
    <property type="term" value="P:lipid biosynthetic process"/>
    <property type="evidence" value="ECO:0007669"/>
    <property type="project" value="UniProtKB-ARBA"/>
</dbReference>
<sequence>MNLHLLIDSLADRGIKLSIEGDALIVDAPKGTLTSEVREALTEQKAEIIELLHQHRDRQPVNDLPAIDPDPASRYEPFPLTDMQHAFWIGRSGILELGGVSNHGYYEIEGDDLDVDRLNIALQRLIDRHDMLRAVVMPDGQQQILRKVPLYQMPVVDLRGKTETEIETGLAAIREEMSHQVLPADRFPLFDFRATRLDGARLRLHISYDLLVFDAWSLFRLFEEWFQVYQQPDCVLPALDISFRDYAIAEQNLCQTQLYKRSRAYWIERIDKLPPAPDLPLAKSPKELKQHRCRRYNAQMETADWQRLKQKAKNIGLTPSGMLLAAFAEILALWSQNPQFTLNLALFNRLPMHPQVNNLLGDFTSVTLLGVDNSAGESFRDCQGVGTLRDRAMRIQTQLWQDLEHRYYSGVRVTRELTRRQGNVPNAMPVIFTSTLGFAGIGQETLTFSHFGELVYGISQASQAWMDIQVWEEQETLTFNWDVVEELFPAGAIAEMFAAYCDLLQQLANDDAIWHEQNPQLLPPAQLLAREAVNATDAPISEALLHELFADRVFQAPNNIAVIAAGKSLTYGELSDRANSIAHRLRQLGAQPNRLIGVVMEKGWEQIVAAIGILASGAAYVPIAPDLPPERLQYLLKHSEIETVLTQSWLEDKLQWDESIQRISIDTEDLTTKSNAPLESIQTPDDLAYVIYTSGSTGLPKGVMVTHRNVANVVVYTNQRFQVGSADRMLALTALNHDLSVYDIFGLLAAGGSIVIPDARLIKDPNHWAELIQREQVTLWNSVPPMMEMLVNAVGDTPFTTNLRLAILGGDWLPLTLPERIRFVAPDIELLSIGGPTETTIWNIGYSIGAVDPTWNSIPYGQPMANAKYYILNPALNNCPTWVAGEMYCAGVQVAKGYWRDEERTQANFIIHPRTGERLYRTGDRGRYLPDGTIEILGRVDFQIKLRGYRIEAGEVEAALMQHPAVQTAIVKAIGDSQQARLVAYIVSGHPDLPTVEELSDSLGRKLPDYMVPSSFMFLDALPLSVNGKVDRQALPTQLDLFRSREVVYAAPQNEIERSITSIFQSVLEIEEIGVTNNFFDLGANSLLITTVYRKLAEVLPAQIGSISLVDLFNYPTVRALTQRLMQAKDVNNLGQQSVENRQKLSQGKDRLKQRLERSKLASK</sequence>
<dbReference type="CDD" id="cd19535">
    <property type="entry name" value="Cyc_NRPS"/>
    <property type="match status" value="1"/>
</dbReference>
<organism evidence="8 9">
    <name type="scientific">Chamaesiphon minutus (strain ATCC 27169 / PCC 6605)</name>
    <dbReference type="NCBI Taxonomy" id="1173020"/>
    <lineage>
        <taxon>Bacteria</taxon>
        <taxon>Bacillati</taxon>
        <taxon>Cyanobacteriota</taxon>
        <taxon>Cyanophyceae</taxon>
        <taxon>Gomontiellales</taxon>
        <taxon>Chamaesiphonaceae</taxon>
        <taxon>Chamaesiphon</taxon>
    </lineage>
</organism>
<reference evidence="8 9" key="1">
    <citation type="submission" date="2012-05" db="EMBL/GenBank/DDBJ databases">
        <title>Finished chromosome of genome of Chamaesiphon sp. PCC 6605.</title>
        <authorList>
            <consortium name="US DOE Joint Genome Institute"/>
            <person name="Gugger M."/>
            <person name="Coursin T."/>
            <person name="Rippka R."/>
            <person name="Tandeau De Marsac N."/>
            <person name="Huntemann M."/>
            <person name="Wei C.-L."/>
            <person name="Han J."/>
            <person name="Detter J.C."/>
            <person name="Han C."/>
            <person name="Tapia R."/>
            <person name="Chen A."/>
            <person name="Kyrpides N."/>
            <person name="Mavromatis K."/>
            <person name="Markowitz V."/>
            <person name="Szeto E."/>
            <person name="Ivanova N."/>
            <person name="Pagani I."/>
            <person name="Pati A."/>
            <person name="Goodwin L."/>
            <person name="Nordberg H.P."/>
            <person name="Cantor M.N."/>
            <person name="Hua S.X."/>
            <person name="Woyke T."/>
            <person name="Kerfeld C.A."/>
        </authorList>
    </citation>
    <scope>NUCLEOTIDE SEQUENCE [LARGE SCALE GENOMIC DNA]</scope>
    <source>
        <strain evidence="9">ATCC 27169 / PCC 6605</strain>
    </source>
</reference>
<dbReference type="InterPro" id="IPR041464">
    <property type="entry name" value="TubC_N"/>
</dbReference>
<dbReference type="Proteomes" id="UP000010366">
    <property type="component" value="Chromosome"/>
</dbReference>
<dbReference type="InterPro" id="IPR000873">
    <property type="entry name" value="AMP-dep_synth/lig_dom"/>
</dbReference>
<evidence type="ECO:0000256" key="2">
    <source>
        <dbReference type="ARBA" id="ARBA00004924"/>
    </source>
</evidence>
<dbReference type="InterPro" id="IPR045851">
    <property type="entry name" value="AMP-bd_C_sf"/>
</dbReference>
<evidence type="ECO:0000256" key="3">
    <source>
        <dbReference type="ARBA" id="ARBA00022450"/>
    </source>
</evidence>
<feature type="compositionally biased region" description="Basic and acidic residues" evidence="6">
    <location>
        <begin position="1141"/>
        <end position="1164"/>
    </location>
</feature>
<protein>
    <submittedName>
        <fullName evidence="8">Amino acid adenylation enzyme/thioester reductase family protein</fullName>
    </submittedName>
</protein>
<dbReference type="Pfam" id="PF18563">
    <property type="entry name" value="TubC_N"/>
    <property type="match status" value="1"/>
</dbReference>
<dbReference type="GO" id="GO:0016874">
    <property type="term" value="F:ligase activity"/>
    <property type="evidence" value="ECO:0007669"/>
    <property type="project" value="UniProtKB-KW"/>
</dbReference>
<dbReference type="InterPro" id="IPR057737">
    <property type="entry name" value="Condensation_MtbB-like"/>
</dbReference>
<proteinExistence type="predicted"/>
<dbReference type="GO" id="GO:0044550">
    <property type="term" value="P:secondary metabolite biosynthetic process"/>
    <property type="evidence" value="ECO:0007669"/>
    <property type="project" value="TreeGrafter"/>
</dbReference>
<dbReference type="SUPFAM" id="SSF47336">
    <property type="entry name" value="ACP-like"/>
    <property type="match status" value="1"/>
</dbReference>
<dbReference type="Gene3D" id="3.30.559.30">
    <property type="entry name" value="Nonribosomal peptide synthetase, condensation domain"/>
    <property type="match status" value="1"/>
</dbReference>
<comment type="cofactor">
    <cofactor evidence="1">
        <name>pantetheine 4'-phosphate</name>
        <dbReference type="ChEBI" id="CHEBI:47942"/>
    </cofactor>
</comment>
<dbReference type="Pfam" id="PF00550">
    <property type="entry name" value="PP-binding"/>
    <property type="match status" value="1"/>
</dbReference>
<dbReference type="InterPro" id="IPR025110">
    <property type="entry name" value="AMP-bd_C"/>
</dbReference>
<dbReference type="PANTHER" id="PTHR45527:SF10">
    <property type="entry name" value="PYOCHELIN SYNTHASE PCHF"/>
    <property type="match status" value="1"/>
</dbReference>
<comment type="pathway">
    <text evidence="2">Siderophore biosynthesis.</text>
</comment>
<dbReference type="CDD" id="cd12114">
    <property type="entry name" value="A_NRPS_TlmIV_like"/>
    <property type="match status" value="1"/>
</dbReference>
<dbReference type="InterPro" id="IPR020845">
    <property type="entry name" value="AMP-binding_CS"/>
</dbReference>
<keyword evidence="9" id="KW-1185">Reference proteome</keyword>
<keyword evidence="3" id="KW-0596">Phosphopantetheine</keyword>
<dbReference type="FunFam" id="3.30.559.30:FF:000006">
    <property type="entry name" value="Yersiniabactin polyketide/non-ribosomal peptide synthetase"/>
    <property type="match status" value="1"/>
</dbReference>
<dbReference type="InterPro" id="IPR020459">
    <property type="entry name" value="AMP-binding"/>
</dbReference>
<evidence type="ECO:0000256" key="4">
    <source>
        <dbReference type="ARBA" id="ARBA00022553"/>
    </source>
</evidence>
<dbReference type="Gene3D" id="1.10.10.1830">
    <property type="entry name" value="Non-ribosomal peptide synthase, adenylation domain"/>
    <property type="match status" value="1"/>
</dbReference>
<dbReference type="PROSITE" id="PS00455">
    <property type="entry name" value="AMP_BINDING"/>
    <property type="match status" value="1"/>
</dbReference>
<evidence type="ECO:0000313" key="9">
    <source>
        <dbReference type="Proteomes" id="UP000010366"/>
    </source>
</evidence>
<dbReference type="PROSITE" id="PS50075">
    <property type="entry name" value="CARRIER"/>
    <property type="match status" value="1"/>
</dbReference>
<dbReference type="OrthoDB" id="9765680at2"/>
<dbReference type="Gene3D" id="3.30.300.30">
    <property type="match status" value="1"/>
</dbReference>
<dbReference type="Pfam" id="PF00501">
    <property type="entry name" value="AMP-binding"/>
    <property type="match status" value="1"/>
</dbReference>
<dbReference type="EMBL" id="CP003600">
    <property type="protein sequence ID" value="AFY93671.1"/>
    <property type="molecule type" value="Genomic_DNA"/>
</dbReference>
<name>K9UGV4_CHAP6</name>
<gene>
    <name evidence="8" type="ORF">Cha6605_2626</name>
</gene>
<dbReference type="RefSeq" id="WP_015159817.1">
    <property type="nucleotide sequence ID" value="NC_019697.1"/>
</dbReference>
<dbReference type="SUPFAM" id="SSF52777">
    <property type="entry name" value="CoA-dependent acyltransferases"/>
    <property type="match status" value="2"/>
</dbReference>
<evidence type="ECO:0000259" key="7">
    <source>
        <dbReference type="PROSITE" id="PS50075"/>
    </source>
</evidence>
<dbReference type="InterPro" id="IPR023213">
    <property type="entry name" value="CAT-like_dom_sf"/>
</dbReference>
<dbReference type="Gene3D" id="3.30.559.10">
    <property type="entry name" value="Chloramphenicol acetyltransferase-like domain"/>
    <property type="match status" value="1"/>
</dbReference>
<dbReference type="InterPro" id="IPR001242">
    <property type="entry name" value="Condensation_dom"/>
</dbReference>
<dbReference type="GO" id="GO:0031177">
    <property type="term" value="F:phosphopantetheine binding"/>
    <property type="evidence" value="ECO:0007669"/>
    <property type="project" value="TreeGrafter"/>
</dbReference>
<accession>K9UGV4</accession>
<dbReference type="PANTHER" id="PTHR45527">
    <property type="entry name" value="NONRIBOSOMAL PEPTIDE SYNTHETASE"/>
    <property type="match status" value="1"/>
</dbReference>
<dbReference type="InterPro" id="IPR044894">
    <property type="entry name" value="TubC_N_sf"/>
</dbReference>
<dbReference type="Gene3D" id="3.40.50.980">
    <property type="match status" value="2"/>
</dbReference>
<feature type="region of interest" description="Disordered" evidence="6">
    <location>
        <begin position="1137"/>
        <end position="1164"/>
    </location>
</feature>
<dbReference type="STRING" id="1173020.Cha6605_2626"/>
<feature type="domain" description="Carrier" evidence="7">
    <location>
        <begin position="1051"/>
        <end position="1129"/>
    </location>
</feature>
<dbReference type="Gene3D" id="1.10.1200.10">
    <property type="entry name" value="ACP-like"/>
    <property type="match status" value="1"/>
</dbReference>
<dbReference type="InterPro" id="IPR036736">
    <property type="entry name" value="ACP-like_sf"/>
</dbReference>
<dbReference type="Pfam" id="PF00668">
    <property type="entry name" value="Condensation"/>
    <property type="match status" value="1"/>
</dbReference>
<dbReference type="Pfam" id="PF13193">
    <property type="entry name" value="AMP-binding_C"/>
    <property type="match status" value="1"/>
</dbReference>
<dbReference type="FunFam" id="3.40.50.980:FF:000001">
    <property type="entry name" value="Non-ribosomal peptide synthetase"/>
    <property type="match status" value="1"/>
</dbReference>
<evidence type="ECO:0000256" key="5">
    <source>
        <dbReference type="ARBA" id="ARBA00022598"/>
    </source>
</evidence>
<dbReference type="HOGENOM" id="CLU_000022_2_15_3"/>
<dbReference type="FunFam" id="3.30.559.10:FF:000023">
    <property type="entry name" value="Non-ribosomal peptide synthetase"/>
    <property type="match status" value="1"/>
</dbReference>
<evidence type="ECO:0000256" key="1">
    <source>
        <dbReference type="ARBA" id="ARBA00001957"/>
    </source>
</evidence>
<dbReference type="AlphaFoldDB" id="K9UGV4"/>
<keyword evidence="5" id="KW-0436">Ligase</keyword>
<dbReference type="GO" id="GO:0043041">
    <property type="term" value="P:amino acid activation for nonribosomal peptide biosynthetic process"/>
    <property type="evidence" value="ECO:0007669"/>
    <property type="project" value="TreeGrafter"/>
</dbReference>
<dbReference type="GO" id="GO:0005737">
    <property type="term" value="C:cytoplasm"/>
    <property type="evidence" value="ECO:0007669"/>
    <property type="project" value="TreeGrafter"/>
</dbReference>
<dbReference type="Gene3D" id="2.30.38.10">
    <property type="entry name" value="Luciferase, Domain 3"/>
    <property type="match status" value="1"/>
</dbReference>
<keyword evidence="4" id="KW-0597">Phosphoprotein</keyword>
<dbReference type="KEGG" id="cmp:Cha6605_2626"/>
<evidence type="ECO:0000313" key="8">
    <source>
        <dbReference type="EMBL" id="AFY93671.1"/>
    </source>
</evidence>
<dbReference type="NCBIfam" id="TIGR01733">
    <property type="entry name" value="AA-adenyl-dom"/>
    <property type="match status" value="1"/>
</dbReference>
<dbReference type="FunFam" id="3.40.50.12780:FF:000012">
    <property type="entry name" value="Non-ribosomal peptide synthetase"/>
    <property type="match status" value="1"/>
</dbReference>
<dbReference type="PATRIC" id="fig|1173020.3.peg.2996"/>
<dbReference type="SUPFAM" id="SSF56801">
    <property type="entry name" value="Acetyl-CoA synthetase-like"/>
    <property type="match status" value="1"/>
</dbReference>